<accession>A0A517ZN35</accession>
<proteinExistence type="predicted"/>
<dbReference type="KEGG" id="sdyn:Mal52_23470"/>
<dbReference type="RefSeq" id="WP_145425079.1">
    <property type="nucleotide sequence ID" value="NZ_CP036270.1"/>
</dbReference>
<dbReference type="AlphaFoldDB" id="A0A517ZN35"/>
<organism evidence="1 2">
    <name type="scientific">Symmachiella dynata</name>
    <dbReference type="NCBI Taxonomy" id="2527995"/>
    <lineage>
        <taxon>Bacteria</taxon>
        <taxon>Pseudomonadati</taxon>
        <taxon>Planctomycetota</taxon>
        <taxon>Planctomycetia</taxon>
        <taxon>Planctomycetales</taxon>
        <taxon>Planctomycetaceae</taxon>
        <taxon>Symmachiella</taxon>
    </lineage>
</organism>
<gene>
    <name evidence="1" type="ORF">Mal52_23470</name>
</gene>
<evidence type="ECO:0000313" key="2">
    <source>
        <dbReference type="Proteomes" id="UP000319383"/>
    </source>
</evidence>
<dbReference type="Proteomes" id="UP000319383">
    <property type="component" value="Chromosome"/>
</dbReference>
<name>A0A517ZN35_9PLAN</name>
<dbReference type="EMBL" id="CP036276">
    <property type="protein sequence ID" value="QDU43870.1"/>
    <property type="molecule type" value="Genomic_DNA"/>
</dbReference>
<reference evidence="1 2" key="1">
    <citation type="submission" date="2019-02" db="EMBL/GenBank/DDBJ databases">
        <title>Deep-cultivation of Planctomycetes and their phenomic and genomic characterization uncovers novel biology.</title>
        <authorList>
            <person name="Wiegand S."/>
            <person name="Jogler M."/>
            <person name="Boedeker C."/>
            <person name="Pinto D."/>
            <person name="Vollmers J."/>
            <person name="Rivas-Marin E."/>
            <person name="Kohn T."/>
            <person name="Peeters S.H."/>
            <person name="Heuer A."/>
            <person name="Rast P."/>
            <person name="Oberbeckmann S."/>
            <person name="Bunk B."/>
            <person name="Jeske O."/>
            <person name="Meyerdierks A."/>
            <person name="Storesund J.E."/>
            <person name="Kallscheuer N."/>
            <person name="Luecker S."/>
            <person name="Lage O.M."/>
            <person name="Pohl T."/>
            <person name="Merkel B.J."/>
            <person name="Hornburger P."/>
            <person name="Mueller R.-W."/>
            <person name="Bruemmer F."/>
            <person name="Labrenz M."/>
            <person name="Spormann A.M."/>
            <person name="Op den Camp H."/>
            <person name="Overmann J."/>
            <person name="Amann R."/>
            <person name="Jetten M.S.M."/>
            <person name="Mascher T."/>
            <person name="Medema M.H."/>
            <person name="Devos D.P."/>
            <person name="Kaster A.-K."/>
            <person name="Ovreas L."/>
            <person name="Rohde M."/>
            <person name="Galperin M.Y."/>
            <person name="Jogler C."/>
        </authorList>
    </citation>
    <scope>NUCLEOTIDE SEQUENCE [LARGE SCALE GENOMIC DNA]</scope>
    <source>
        <strain evidence="1 2">Mal52</strain>
    </source>
</reference>
<keyword evidence="2" id="KW-1185">Reference proteome</keyword>
<dbReference type="OrthoDB" id="286548at2"/>
<evidence type="ECO:0000313" key="1">
    <source>
        <dbReference type="EMBL" id="QDU43870.1"/>
    </source>
</evidence>
<protein>
    <submittedName>
        <fullName evidence="1">Uncharacterized protein</fullName>
    </submittedName>
</protein>
<sequence length="105" mass="12191">MEVYFVCKSHKQVISVGDADLAHKLVFHHNWASSSAILEAITRFIREHVECDAGWMSEKSLYDMELFGYRRVDNQYGIPFKGPDYMTIDEATQAMRERAEGDDRK</sequence>